<dbReference type="EMBL" id="HQ418398">
    <property type="protein sequence ID" value="AEJ87232.1"/>
    <property type="molecule type" value="Genomic_DNA"/>
</dbReference>
<dbReference type="Pfam" id="PF00043">
    <property type="entry name" value="GST_C"/>
    <property type="match status" value="1"/>
</dbReference>
<dbReference type="GO" id="GO:0006749">
    <property type="term" value="P:glutathione metabolic process"/>
    <property type="evidence" value="ECO:0007669"/>
    <property type="project" value="TreeGrafter"/>
</dbReference>
<evidence type="ECO:0000259" key="8">
    <source>
        <dbReference type="PROSITE" id="PS50405"/>
    </source>
</evidence>
<dbReference type="SUPFAM" id="SSF47616">
    <property type="entry name" value="GST C-terminal domain-like"/>
    <property type="match status" value="1"/>
</dbReference>
<reference evidence="9" key="1">
    <citation type="submission" date="2010-10" db="EMBL/GenBank/DDBJ databases">
        <authorList>
            <person name="Ayres C.F.J."/>
            <person name="Muller P."/>
            <person name="Dyer N.A."/>
            <person name="Wilding C.S."/>
            <person name="Rigden D.J."/>
            <person name="Donnelly M.J."/>
        </authorList>
    </citation>
    <scope>NUCLEOTIDE SEQUENCE</scope>
</reference>
<dbReference type="Pfam" id="PF13417">
    <property type="entry name" value="GST_N_3"/>
    <property type="match status" value="1"/>
</dbReference>
<protein>
    <recommendedName>
        <fullName evidence="3">glutathione transferase</fullName>
        <ecNumber evidence="3">2.5.1.18</ecNumber>
    </recommendedName>
    <alternativeName>
        <fullName evidence="5">GST class-theta</fullName>
    </alternativeName>
</protein>
<dbReference type="InterPro" id="IPR010987">
    <property type="entry name" value="Glutathione-S-Trfase_C-like"/>
</dbReference>
<comment type="catalytic activity">
    <reaction evidence="6">
        <text>RX + glutathione = an S-substituted glutathione + a halide anion + H(+)</text>
        <dbReference type="Rhea" id="RHEA:16437"/>
        <dbReference type="ChEBI" id="CHEBI:15378"/>
        <dbReference type="ChEBI" id="CHEBI:16042"/>
        <dbReference type="ChEBI" id="CHEBI:17792"/>
        <dbReference type="ChEBI" id="CHEBI:57925"/>
        <dbReference type="ChEBI" id="CHEBI:90779"/>
        <dbReference type="EC" id="2.5.1.18"/>
    </reaction>
</comment>
<dbReference type="SFLD" id="SFLDS00019">
    <property type="entry name" value="Glutathione_Transferase_(cytos"/>
    <property type="match status" value="1"/>
</dbReference>
<dbReference type="AlphaFoldDB" id="G0XSY6"/>
<dbReference type="SFLD" id="SFLDG01153">
    <property type="entry name" value="Main.4:_Theta-like"/>
    <property type="match status" value="1"/>
</dbReference>
<evidence type="ECO:0000256" key="4">
    <source>
        <dbReference type="ARBA" id="ARBA00022679"/>
    </source>
</evidence>
<proteinExistence type="inferred from homology"/>
<reference evidence="9" key="2">
    <citation type="journal article" date="2011" name="PLoS ONE">
        <title>Comparative genomics of the anopheline glutathione S-transferase epsilon cluster.</title>
        <authorList>
            <person name="Ayres C."/>
            <person name="Muller P."/>
            <person name="Dyer N."/>
            <person name="Wilding C."/>
            <person name="Rigden D."/>
            <person name="Donnelly M."/>
        </authorList>
    </citation>
    <scope>NUCLEOTIDE SEQUENCE</scope>
</reference>
<evidence type="ECO:0000256" key="3">
    <source>
        <dbReference type="ARBA" id="ARBA00012452"/>
    </source>
</evidence>
<accession>G0XSY6</accession>
<evidence type="ECO:0000256" key="5">
    <source>
        <dbReference type="ARBA" id="ARBA00041523"/>
    </source>
</evidence>
<dbReference type="EC" id="2.5.1.18" evidence="3"/>
<dbReference type="VEuPathDB" id="VectorBase:ASTEI20_044864"/>
<dbReference type="Gene3D" id="1.20.1050.10">
    <property type="match status" value="1"/>
</dbReference>
<dbReference type="CDD" id="cd03177">
    <property type="entry name" value="GST_C_Delta_Epsilon"/>
    <property type="match status" value="1"/>
</dbReference>
<evidence type="ECO:0000256" key="1">
    <source>
        <dbReference type="ARBA" id="ARBA00009899"/>
    </source>
</evidence>
<dbReference type="SFLD" id="SFLDG00358">
    <property type="entry name" value="Main_(cytGST)"/>
    <property type="match status" value="1"/>
</dbReference>
<evidence type="ECO:0000256" key="6">
    <source>
        <dbReference type="ARBA" id="ARBA00047960"/>
    </source>
</evidence>
<dbReference type="InterPro" id="IPR004046">
    <property type="entry name" value="GST_C"/>
</dbReference>
<dbReference type="VEuPathDB" id="VectorBase:ASTE016035"/>
<dbReference type="PROSITE" id="PS50404">
    <property type="entry name" value="GST_NTER"/>
    <property type="match status" value="1"/>
</dbReference>
<dbReference type="InterPro" id="IPR036249">
    <property type="entry name" value="Thioredoxin-like_sf"/>
</dbReference>
<dbReference type="GO" id="GO:0004364">
    <property type="term" value="F:glutathione transferase activity"/>
    <property type="evidence" value="ECO:0007669"/>
    <property type="project" value="UniProtKB-EC"/>
</dbReference>
<dbReference type="PANTHER" id="PTHR43969:SF3">
    <property type="entry name" value="GLUTATHIONE S TRANSFERASE E11, ISOFORM A-RELATED"/>
    <property type="match status" value="1"/>
</dbReference>
<dbReference type="FunFam" id="1.20.1050.10:FF:000007">
    <property type="entry name" value="Glutathione S-transferase 1-1"/>
    <property type="match status" value="1"/>
</dbReference>
<dbReference type="SUPFAM" id="SSF52833">
    <property type="entry name" value="Thioredoxin-like"/>
    <property type="match status" value="1"/>
</dbReference>
<organism evidence="9">
    <name type="scientific">Anopheles stephensi</name>
    <name type="common">Indo-Pakistan malaria mosquito</name>
    <dbReference type="NCBI Taxonomy" id="30069"/>
    <lineage>
        <taxon>Eukaryota</taxon>
        <taxon>Metazoa</taxon>
        <taxon>Ecdysozoa</taxon>
        <taxon>Arthropoda</taxon>
        <taxon>Hexapoda</taxon>
        <taxon>Insecta</taxon>
        <taxon>Pterygota</taxon>
        <taxon>Neoptera</taxon>
        <taxon>Endopterygota</taxon>
        <taxon>Diptera</taxon>
        <taxon>Nematocera</taxon>
        <taxon>Culicoidea</taxon>
        <taxon>Culicidae</taxon>
        <taxon>Anophelinae</taxon>
        <taxon>Anopheles</taxon>
    </lineage>
</organism>
<feature type="domain" description="GST N-terminal" evidence="7">
    <location>
        <begin position="3"/>
        <end position="84"/>
    </location>
</feature>
<dbReference type="PROSITE" id="PS50405">
    <property type="entry name" value="GST_CTER"/>
    <property type="match status" value="1"/>
</dbReference>
<dbReference type="CDD" id="cd03045">
    <property type="entry name" value="GST_N_Delta_Epsilon"/>
    <property type="match status" value="1"/>
</dbReference>
<sequence>MPKKIKLYTAKLSPPGRAVELTGKALGLQFDIVPINLIAGDHLKEEFRKLNPQHTIPVIDDDGTIVTESHAIIVYLVTKYGSDESLYPADVVTRSKVNAALHFDSGVLFARLRFYLEPILYFGSTETPQEKIDNLYRAYQLLNDTLVDDYLVGSQMTLADLSCVASVASMHAIFPIDATKYPKLAAWLERLAKLPYYKATNQEGAEELAKLYRAKLEENRAKAK</sequence>
<dbReference type="Gene3D" id="3.40.30.10">
    <property type="entry name" value="Glutaredoxin"/>
    <property type="match status" value="1"/>
</dbReference>
<evidence type="ECO:0000259" key="7">
    <source>
        <dbReference type="PROSITE" id="PS50404"/>
    </source>
</evidence>
<evidence type="ECO:0000313" key="9">
    <source>
        <dbReference type="EMBL" id="AEJ87232.1"/>
    </source>
</evidence>
<feature type="domain" description="GST C-terminal" evidence="8">
    <location>
        <begin position="90"/>
        <end position="224"/>
    </location>
</feature>
<comment type="subunit">
    <text evidence="2">Homodimer.</text>
</comment>
<comment type="similarity">
    <text evidence="1">Belongs to the GST superfamily. Theta family.</text>
</comment>
<name>G0XSY6_ANOST</name>
<dbReference type="FunFam" id="3.40.30.10:FF:000034">
    <property type="entry name" value="glutathione S-transferase 1"/>
    <property type="match status" value="1"/>
</dbReference>
<evidence type="ECO:0000256" key="2">
    <source>
        <dbReference type="ARBA" id="ARBA00011738"/>
    </source>
</evidence>
<keyword evidence="4 9" id="KW-0808">Transferase</keyword>
<dbReference type="InterPro" id="IPR040079">
    <property type="entry name" value="Glutathione_S-Trfase"/>
</dbReference>
<dbReference type="InterPro" id="IPR036282">
    <property type="entry name" value="Glutathione-S-Trfase_C_sf"/>
</dbReference>
<dbReference type="VEuPathDB" id="VectorBase:ASTEI11664"/>
<dbReference type="InterPro" id="IPR004045">
    <property type="entry name" value="Glutathione_S-Trfase_N"/>
</dbReference>
<dbReference type="PANTHER" id="PTHR43969">
    <property type="entry name" value="GLUTATHIONE S TRANSFERASE D10, ISOFORM A-RELATED"/>
    <property type="match status" value="1"/>
</dbReference>